<dbReference type="EMBL" id="CAJVPT010043726">
    <property type="protein sequence ID" value="CAG8732877.1"/>
    <property type="molecule type" value="Genomic_DNA"/>
</dbReference>
<feature type="non-terminal residue" evidence="1">
    <location>
        <position position="48"/>
    </location>
</feature>
<protein>
    <submittedName>
        <fullName evidence="1">13367_t:CDS:1</fullName>
    </submittedName>
</protein>
<evidence type="ECO:0000313" key="1">
    <source>
        <dbReference type="EMBL" id="CAG8732877.1"/>
    </source>
</evidence>
<comment type="caution">
    <text evidence="1">The sequence shown here is derived from an EMBL/GenBank/DDBJ whole genome shotgun (WGS) entry which is preliminary data.</text>
</comment>
<organism evidence="1 2">
    <name type="scientific">Acaulospora colombiana</name>
    <dbReference type="NCBI Taxonomy" id="27376"/>
    <lineage>
        <taxon>Eukaryota</taxon>
        <taxon>Fungi</taxon>
        <taxon>Fungi incertae sedis</taxon>
        <taxon>Mucoromycota</taxon>
        <taxon>Glomeromycotina</taxon>
        <taxon>Glomeromycetes</taxon>
        <taxon>Diversisporales</taxon>
        <taxon>Acaulosporaceae</taxon>
        <taxon>Acaulospora</taxon>
    </lineage>
</organism>
<accession>A0ACA9Q3G7</accession>
<gene>
    <name evidence="1" type="ORF">ACOLOM_LOCUS11748</name>
</gene>
<reference evidence="1" key="1">
    <citation type="submission" date="2021-06" db="EMBL/GenBank/DDBJ databases">
        <authorList>
            <person name="Kallberg Y."/>
            <person name="Tangrot J."/>
            <person name="Rosling A."/>
        </authorList>
    </citation>
    <scope>NUCLEOTIDE SEQUENCE</scope>
    <source>
        <strain evidence="1">CL356</strain>
    </source>
</reference>
<name>A0ACA9Q3G7_9GLOM</name>
<keyword evidence="2" id="KW-1185">Reference proteome</keyword>
<dbReference type="Proteomes" id="UP000789525">
    <property type="component" value="Unassembled WGS sequence"/>
</dbReference>
<evidence type="ECO:0000313" key="2">
    <source>
        <dbReference type="Proteomes" id="UP000789525"/>
    </source>
</evidence>
<sequence length="48" mass="5515">MASEDTKDTVTVGEYLERQKSLEKEAAEVLPWNFDSCTYNKGYLRQAV</sequence>
<proteinExistence type="predicted"/>